<evidence type="ECO:0000313" key="2">
    <source>
        <dbReference type="EMBL" id="GGY23184.1"/>
    </source>
</evidence>
<evidence type="ECO:0000256" key="1">
    <source>
        <dbReference type="SAM" id="SignalP"/>
    </source>
</evidence>
<keyword evidence="1" id="KW-0732">Signal</keyword>
<gene>
    <name evidence="3" type="ORF">EYF70_26160</name>
    <name evidence="2" type="ORF">GCM10007387_00660</name>
</gene>
<sequence>MAIRTFCTTLCTALATLAAASTPAFAMLPDTQPAAAGITAAGAPGHGNGAPQQAASRLVFETDAPIGMAGTDQGAPAPGSVSLFNQTGAYFGEFLAGDLAYRPQAQGQSEPEPGSLPLLGAAGVALLIAQLRRSRRPAVR</sequence>
<dbReference type="AlphaFoldDB" id="A0A411X4I9"/>
<feature type="signal peptide" evidence="1">
    <location>
        <begin position="1"/>
        <end position="26"/>
    </location>
</feature>
<dbReference type="RefSeq" id="WP_131148000.1">
    <property type="nucleotide sequence ID" value="NZ_BMWV01000001.1"/>
</dbReference>
<proteinExistence type="predicted"/>
<dbReference type="EMBL" id="BMWV01000001">
    <property type="protein sequence ID" value="GGY23184.1"/>
    <property type="molecule type" value="Genomic_DNA"/>
</dbReference>
<keyword evidence="4" id="KW-1185">Reference proteome</keyword>
<reference evidence="2" key="1">
    <citation type="journal article" date="2014" name="Int. J. Syst. Evol. Microbiol.">
        <title>Complete genome sequence of Corynebacterium casei LMG S-19264T (=DSM 44701T), isolated from a smear-ripened cheese.</title>
        <authorList>
            <consortium name="US DOE Joint Genome Institute (JGI-PGF)"/>
            <person name="Walter F."/>
            <person name="Albersmeier A."/>
            <person name="Kalinowski J."/>
            <person name="Ruckert C."/>
        </authorList>
    </citation>
    <scope>NUCLEOTIDE SEQUENCE</scope>
    <source>
        <strain evidence="2">KCTC 12343</strain>
    </source>
</reference>
<name>A0A411X4I9_9BURK</name>
<reference evidence="2" key="3">
    <citation type="submission" date="2022-12" db="EMBL/GenBank/DDBJ databases">
        <authorList>
            <person name="Sun Q."/>
            <person name="Kim S."/>
        </authorList>
    </citation>
    <scope>NUCLEOTIDE SEQUENCE</scope>
    <source>
        <strain evidence="2">KCTC 12343</strain>
    </source>
</reference>
<dbReference type="InterPro" id="IPR013424">
    <property type="entry name" value="Ice-binding_C"/>
</dbReference>
<evidence type="ECO:0000313" key="5">
    <source>
        <dbReference type="Proteomes" id="UP000628442"/>
    </source>
</evidence>
<dbReference type="NCBIfam" id="TIGR02595">
    <property type="entry name" value="PEP_CTERM"/>
    <property type="match status" value="1"/>
</dbReference>
<dbReference type="Proteomes" id="UP000628442">
    <property type="component" value="Unassembled WGS sequence"/>
</dbReference>
<accession>A0A411X4I9</accession>
<protein>
    <submittedName>
        <fullName evidence="3">PEP-CTERM sorting domain-containing protein</fullName>
    </submittedName>
</protein>
<dbReference type="Proteomes" id="UP000292307">
    <property type="component" value="Chromosome"/>
</dbReference>
<evidence type="ECO:0000313" key="4">
    <source>
        <dbReference type="Proteomes" id="UP000292307"/>
    </source>
</evidence>
<organism evidence="2 5">
    <name type="scientific">Pseudoduganella albidiflava</name>
    <dbReference type="NCBI Taxonomy" id="321983"/>
    <lineage>
        <taxon>Bacteria</taxon>
        <taxon>Pseudomonadati</taxon>
        <taxon>Pseudomonadota</taxon>
        <taxon>Betaproteobacteria</taxon>
        <taxon>Burkholderiales</taxon>
        <taxon>Oxalobacteraceae</taxon>
        <taxon>Telluria group</taxon>
        <taxon>Pseudoduganella</taxon>
    </lineage>
</organism>
<dbReference type="OrthoDB" id="9893704at2"/>
<evidence type="ECO:0000313" key="3">
    <source>
        <dbReference type="EMBL" id="QBI03910.1"/>
    </source>
</evidence>
<reference evidence="3 4" key="2">
    <citation type="submission" date="2019-02" db="EMBL/GenBank/DDBJ databases">
        <title>Draft Genome Sequences of Six Type Strains of the Genus Massilia.</title>
        <authorList>
            <person name="Miess H."/>
            <person name="Frediansyhah A."/>
            <person name="Gross H."/>
        </authorList>
    </citation>
    <scope>NUCLEOTIDE SEQUENCE [LARGE SCALE GENOMIC DNA]</scope>
    <source>
        <strain evidence="3 4">DSM 17472</strain>
    </source>
</reference>
<feature type="chain" id="PRO_5044601954" evidence="1">
    <location>
        <begin position="27"/>
        <end position="140"/>
    </location>
</feature>
<dbReference type="EMBL" id="CP036401">
    <property type="protein sequence ID" value="QBI03910.1"/>
    <property type="molecule type" value="Genomic_DNA"/>
</dbReference>